<feature type="compositionally biased region" description="Polar residues" evidence="1">
    <location>
        <begin position="409"/>
        <end position="438"/>
    </location>
</feature>
<proteinExistence type="predicted"/>
<name>A0AAW0CFH5_9AGAR</name>
<sequence length="536" mass="56696">MSFGLVSQAYEPVREYAGKDFFMGWDIDANVSYIDQDATPQEILTYVDSSTGHAIIRAGNTLDTGSVHGGSVRITSKGTYSVGDLVLIDAINIPGCSVWPSFLAPGDLSGTGELHLIDGVDGITANQRQLPAGYVEQPQSPETLDTDPSRNYQIDWKLNSERGKGGVFALRIDADEVVMWFWNRKDIPPSIAQAQVEAHAAWDLDPSSWGKPKMVYSAARDGYDIKPDTEQVQFRPQKLVLGVTVEHVGDRISQDKGYAQIYPEPGECIVQSNGSTYWEISYIRTFKFAQAQSPEQKPQLLAKRSQADTDATSSITTLSSPFSYNFPSDRIPRVRPPRPTIFNPTTSPSSVTSTTVTLSNTSDIISSGIASSSISSTISISDPTIETSEVPMSTSTDAPVITQGDIEPTVTTSTTSSQGDSENISGISSTSHTGQDFEITSTVPNVTLGGSTRSIAVTFNEGGAGLVSFAGSSVSPVDGAITSIVAGSSGSGTPSSSSRAVGGTPTSLTSGARVNTGFVTGVDVLVMVVGSLLLVQ</sequence>
<feature type="compositionally biased region" description="Low complexity" evidence="1">
    <location>
        <begin position="343"/>
        <end position="354"/>
    </location>
</feature>
<organism evidence="2 3">
    <name type="scientific">Paramarasmius palmivorus</name>
    <dbReference type="NCBI Taxonomy" id="297713"/>
    <lineage>
        <taxon>Eukaryota</taxon>
        <taxon>Fungi</taxon>
        <taxon>Dikarya</taxon>
        <taxon>Basidiomycota</taxon>
        <taxon>Agaricomycotina</taxon>
        <taxon>Agaricomycetes</taxon>
        <taxon>Agaricomycetidae</taxon>
        <taxon>Agaricales</taxon>
        <taxon>Marasmiineae</taxon>
        <taxon>Marasmiaceae</taxon>
        <taxon>Paramarasmius</taxon>
    </lineage>
</organism>
<evidence type="ECO:0000313" key="3">
    <source>
        <dbReference type="Proteomes" id="UP001383192"/>
    </source>
</evidence>
<protein>
    <submittedName>
        <fullName evidence="2">Uncharacterized protein</fullName>
    </submittedName>
</protein>
<dbReference type="Gene3D" id="2.60.120.200">
    <property type="match status" value="1"/>
</dbReference>
<dbReference type="AlphaFoldDB" id="A0AAW0CFH5"/>
<comment type="caution">
    <text evidence="2">The sequence shown here is derived from an EMBL/GenBank/DDBJ whole genome shotgun (WGS) entry which is preliminary data.</text>
</comment>
<dbReference type="Pfam" id="PF26113">
    <property type="entry name" value="GH16_XgeA"/>
    <property type="match status" value="2"/>
</dbReference>
<accession>A0AAW0CFH5</accession>
<feature type="compositionally biased region" description="Low complexity" evidence="1">
    <location>
        <begin position="487"/>
        <end position="498"/>
    </location>
</feature>
<feature type="region of interest" description="Disordered" evidence="1">
    <location>
        <begin position="406"/>
        <end position="438"/>
    </location>
</feature>
<dbReference type="Proteomes" id="UP001383192">
    <property type="component" value="Unassembled WGS sequence"/>
</dbReference>
<feature type="region of interest" description="Disordered" evidence="1">
    <location>
        <begin position="487"/>
        <end position="506"/>
    </location>
</feature>
<evidence type="ECO:0000313" key="2">
    <source>
        <dbReference type="EMBL" id="KAK7037341.1"/>
    </source>
</evidence>
<gene>
    <name evidence="2" type="ORF">VNI00_011091</name>
</gene>
<reference evidence="2 3" key="1">
    <citation type="submission" date="2024-01" db="EMBL/GenBank/DDBJ databases">
        <title>A draft genome for a cacao thread blight-causing isolate of Paramarasmius palmivorus.</title>
        <authorList>
            <person name="Baruah I.K."/>
            <person name="Bukari Y."/>
            <person name="Amoako-Attah I."/>
            <person name="Meinhardt L.W."/>
            <person name="Bailey B.A."/>
            <person name="Cohen S.P."/>
        </authorList>
    </citation>
    <scope>NUCLEOTIDE SEQUENCE [LARGE SCALE GENOMIC DNA]</scope>
    <source>
        <strain evidence="2 3">GH-12</strain>
    </source>
</reference>
<keyword evidence="3" id="KW-1185">Reference proteome</keyword>
<evidence type="ECO:0000256" key="1">
    <source>
        <dbReference type="SAM" id="MobiDB-lite"/>
    </source>
</evidence>
<dbReference type="EMBL" id="JAYKXP010000047">
    <property type="protein sequence ID" value="KAK7037341.1"/>
    <property type="molecule type" value="Genomic_DNA"/>
</dbReference>
<feature type="region of interest" description="Disordered" evidence="1">
    <location>
        <begin position="327"/>
        <end position="354"/>
    </location>
</feature>